<reference evidence="2 3" key="1">
    <citation type="submission" date="2016-11" db="EMBL/GenBank/DDBJ databases">
        <authorList>
            <person name="Jaros S."/>
            <person name="Januszkiewicz K."/>
            <person name="Wedrychowicz H."/>
        </authorList>
    </citation>
    <scope>NUCLEOTIDE SEQUENCE [LARGE SCALE GENOMIC DNA]</scope>
    <source>
        <strain evidence="2 3">DSM 3089</strain>
    </source>
</reference>
<protein>
    <recommendedName>
        <fullName evidence="4">DUF4129 domain-containing protein</fullName>
    </recommendedName>
</protein>
<evidence type="ECO:0000313" key="3">
    <source>
        <dbReference type="Proteomes" id="UP000184526"/>
    </source>
</evidence>
<accession>A0A1M5WWW8</accession>
<feature type="transmembrane region" description="Helical" evidence="1">
    <location>
        <begin position="219"/>
        <end position="239"/>
    </location>
</feature>
<name>A0A1M5WWW8_9CLOT</name>
<dbReference type="OrthoDB" id="1883402at2"/>
<keyword evidence="3" id="KW-1185">Reference proteome</keyword>
<keyword evidence="1" id="KW-0472">Membrane</keyword>
<dbReference type="RefSeq" id="WP_072831809.1">
    <property type="nucleotide sequence ID" value="NZ_FQXP01000006.1"/>
</dbReference>
<gene>
    <name evidence="2" type="ORF">SAMN02745196_01931</name>
</gene>
<dbReference type="Proteomes" id="UP000184526">
    <property type="component" value="Unassembled WGS sequence"/>
</dbReference>
<dbReference type="STRING" id="1121306.SAMN02745196_01931"/>
<feature type="transmembrane region" description="Helical" evidence="1">
    <location>
        <begin position="61"/>
        <end position="81"/>
    </location>
</feature>
<feature type="transmembrane region" description="Helical" evidence="1">
    <location>
        <begin position="121"/>
        <end position="144"/>
    </location>
</feature>
<feature type="transmembrane region" description="Helical" evidence="1">
    <location>
        <begin position="151"/>
        <end position="168"/>
    </location>
</feature>
<evidence type="ECO:0000313" key="2">
    <source>
        <dbReference type="EMBL" id="SHH92087.1"/>
    </source>
</evidence>
<sequence>MFSWQARIKTLVTIAINTFLFISVSILLSFLNDSTLPTSIYLLTIIMVMLQQYIINKEFNIISGQFAAIIYTMVPFILSIIINTRFNLSEGTLLTYIFFLGSYFSGYFFENSNIDYEHYKHIYNLIMWILMIGSFFIAVIAMIFCKELPNALLPYYILFFLLMIISLRESRTFTFNMVNRESRRVNTVLSAVAAVVLLFITSEKTRILMSFLVGKLREVILWIILKLSMILTIPLQWFYEFLQKFRDDNGNGMPGDSMGDFPNKPTTEGPNLNPLDLPIVKFIAIAILIVIAIVIVWQCVKIIRRMLISVSRENIGFIEEREVIVQVKKKKKLSKSILKKDSTVKERICHVFGKFQKLTKKKGVFEEYMTATQISNVSKIYVESTEELDIMSKIYNEAKFSNHTMTENELNTIKDSLNIINKEYKVK</sequence>
<evidence type="ECO:0008006" key="4">
    <source>
        <dbReference type="Google" id="ProtNLM"/>
    </source>
</evidence>
<keyword evidence="1" id="KW-0812">Transmembrane</keyword>
<dbReference type="EMBL" id="FQXP01000006">
    <property type="protein sequence ID" value="SHH92087.1"/>
    <property type="molecule type" value="Genomic_DNA"/>
</dbReference>
<feature type="transmembrane region" description="Helical" evidence="1">
    <location>
        <begin position="279"/>
        <end position="300"/>
    </location>
</feature>
<dbReference type="AlphaFoldDB" id="A0A1M5WWW8"/>
<feature type="transmembrane region" description="Helical" evidence="1">
    <location>
        <begin position="38"/>
        <end position="55"/>
    </location>
</feature>
<evidence type="ECO:0000256" key="1">
    <source>
        <dbReference type="SAM" id="Phobius"/>
    </source>
</evidence>
<organism evidence="2 3">
    <name type="scientific">Clostridium collagenovorans DSM 3089</name>
    <dbReference type="NCBI Taxonomy" id="1121306"/>
    <lineage>
        <taxon>Bacteria</taxon>
        <taxon>Bacillati</taxon>
        <taxon>Bacillota</taxon>
        <taxon>Clostridia</taxon>
        <taxon>Eubacteriales</taxon>
        <taxon>Clostridiaceae</taxon>
        <taxon>Clostridium</taxon>
    </lineage>
</organism>
<proteinExistence type="predicted"/>
<feature type="transmembrane region" description="Helical" evidence="1">
    <location>
        <begin position="93"/>
        <end position="109"/>
    </location>
</feature>
<feature type="transmembrane region" description="Helical" evidence="1">
    <location>
        <begin position="12"/>
        <end position="31"/>
    </location>
</feature>
<keyword evidence="1" id="KW-1133">Transmembrane helix</keyword>